<proteinExistence type="predicted"/>
<dbReference type="Gene3D" id="1.10.260.40">
    <property type="entry name" value="lambda repressor-like DNA-binding domains"/>
    <property type="match status" value="1"/>
</dbReference>
<dbReference type="SMART" id="SM00354">
    <property type="entry name" value="HTH_LACI"/>
    <property type="match status" value="1"/>
</dbReference>
<dbReference type="CDD" id="cd06286">
    <property type="entry name" value="PBP1_CcpB-like"/>
    <property type="match status" value="1"/>
</dbReference>
<dbReference type="PROSITE" id="PS50932">
    <property type="entry name" value="HTH_LACI_2"/>
    <property type="match status" value="1"/>
</dbReference>
<dbReference type="InterPro" id="IPR028082">
    <property type="entry name" value="Peripla_BP_I"/>
</dbReference>
<dbReference type="SUPFAM" id="SSF47413">
    <property type="entry name" value="lambda repressor-like DNA-binding domains"/>
    <property type="match status" value="1"/>
</dbReference>
<keyword evidence="2" id="KW-0238">DNA-binding</keyword>
<name>A0ABZ2SP00_9ENTE</name>
<dbReference type="PANTHER" id="PTHR30146:SF105">
    <property type="entry name" value="CATABOLITE CONTROL PROTEIN B"/>
    <property type="match status" value="1"/>
</dbReference>
<evidence type="ECO:0000313" key="6">
    <source>
        <dbReference type="Proteomes" id="UP000664701"/>
    </source>
</evidence>
<reference evidence="5 6" key="2">
    <citation type="submission" date="2024-03" db="EMBL/GenBank/DDBJ databases">
        <title>The Genome Sequence of Enterococcus sp. DIV2402.</title>
        <authorList>
            <consortium name="The Broad Institute Genomics Platform"/>
            <consortium name="The Broad Institute Microbial Omics Core"/>
            <consortium name="The Broad Institute Genomic Center for Infectious Diseases"/>
            <person name="Earl A."/>
            <person name="Manson A."/>
            <person name="Gilmore M."/>
            <person name="Schwartman J."/>
            <person name="Shea T."/>
            <person name="Abouelleil A."/>
            <person name="Cao P."/>
            <person name="Chapman S."/>
            <person name="Cusick C."/>
            <person name="Young S."/>
            <person name="Neafsey D."/>
            <person name="Nusbaum C."/>
            <person name="Birren B."/>
        </authorList>
    </citation>
    <scope>NUCLEOTIDE SEQUENCE [LARGE SCALE GENOMIC DNA]</scope>
    <source>
        <strain evidence="5 6">DIV2402</strain>
    </source>
</reference>
<dbReference type="Pfam" id="PF00532">
    <property type="entry name" value="Peripla_BP_1"/>
    <property type="match status" value="1"/>
</dbReference>
<feature type="domain" description="HTH lacI-type" evidence="4">
    <location>
        <begin position="2"/>
        <end position="56"/>
    </location>
</feature>
<evidence type="ECO:0000256" key="1">
    <source>
        <dbReference type="ARBA" id="ARBA00023015"/>
    </source>
</evidence>
<evidence type="ECO:0000256" key="3">
    <source>
        <dbReference type="ARBA" id="ARBA00023163"/>
    </source>
</evidence>
<dbReference type="Pfam" id="PF00356">
    <property type="entry name" value="LacI"/>
    <property type="match status" value="1"/>
</dbReference>
<dbReference type="EMBL" id="CP147251">
    <property type="protein sequence ID" value="WYJ77507.1"/>
    <property type="molecule type" value="Genomic_DNA"/>
</dbReference>
<accession>A0ABZ2SP00</accession>
<dbReference type="CDD" id="cd01392">
    <property type="entry name" value="HTH_LacI"/>
    <property type="match status" value="1"/>
</dbReference>
<reference evidence="5 6" key="1">
    <citation type="submission" date="2021-03" db="EMBL/GenBank/DDBJ databases">
        <authorList>
            <person name="Gilmore M.S."/>
            <person name="Schwartzman J."/>
            <person name="Van Tyne D."/>
            <person name="Martin M."/>
            <person name="Earl A.M."/>
            <person name="Manson A.L."/>
            <person name="Straub T."/>
            <person name="Salamzade R."/>
            <person name="Saavedra J."/>
            <person name="Lebreton F."/>
            <person name="Prichula J."/>
            <person name="Schaufler K."/>
            <person name="Gaca A."/>
            <person name="Sgardioli B."/>
            <person name="Wagenaar J."/>
            <person name="Strong T."/>
        </authorList>
    </citation>
    <scope>NUCLEOTIDE SEQUENCE [LARGE SCALE GENOMIC DNA]</scope>
    <source>
        <strain evidence="5 6">DIV2402</strain>
    </source>
</reference>
<evidence type="ECO:0000256" key="2">
    <source>
        <dbReference type="ARBA" id="ARBA00023125"/>
    </source>
</evidence>
<dbReference type="InterPro" id="IPR001761">
    <property type="entry name" value="Peripla_BP/Lac1_sug-bd_dom"/>
</dbReference>
<dbReference type="InterPro" id="IPR000843">
    <property type="entry name" value="HTH_LacI"/>
</dbReference>
<gene>
    <name evidence="5" type="ORF">DOK78_002145</name>
</gene>
<dbReference type="Gene3D" id="3.40.50.2300">
    <property type="match status" value="2"/>
</dbReference>
<evidence type="ECO:0000259" key="4">
    <source>
        <dbReference type="PROSITE" id="PS50932"/>
    </source>
</evidence>
<dbReference type="RefSeq" id="WP_207940370.1">
    <property type="nucleotide sequence ID" value="NZ_CP147251.1"/>
</dbReference>
<dbReference type="Proteomes" id="UP000664701">
    <property type="component" value="Chromosome"/>
</dbReference>
<protein>
    <recommendedName>
        <fullName evidence="4">HTH lacI-type domain-containing protein</fullName>
    </recommendedName>
</protein>
<organism evidence="5 6">
    <name type="scientific">Candidatus Enterococcus lowellii</name>
    <dbReference type="NCBI Taxonomy" id="2230877"/>
    <lineage>
        <taxon>Bacteria</taxon>
        <taxon>Bacillati</taxon>
        <taxon>Bacillota</taxon>
        <taxon>Bacilli</taxon>
        <taxon>Lactobacillales</taxon>
        <taxon>Enterococcaceae</taxon>
        <taxon>Enterococcus</taxon>
    </lineage>
</organism>
<dbReference type="InterPro" id="IPR010982">
    <property type="entry name" value="Lambda_DNA-bd_dom_sf"/>
</dbReference>
<keyword evidence="6" id="KW-1185">Reference proteome</keyword>
<dbReference type="PANTHER" id="PTHR30146">
    <property type="entry name" value="LACI-RELATED TRANSCRIPTIONAL REPRESSOR"/>
    <property type="match status" value="1"/>
</dbReference>
<keyword evidence="1" id="KW-0805">Transcription regulation</keyword>
<keyword evidence="3" id="KW-0804">Transcription</keyword>
<evidence type="ECO:0000313" key="5">
    <source>
        <dbReference type="EMBL" id="WYJ77507.1"/>
    </source>
</evidence>
<dbReference type="SUPFAM" id="SSF53822">
    <property type="entry name" value="Periplasmic binding protein-like I"/>
    <property type="match status" value="1"/>
</dbReference>
<sequence>MVTIRELAKMTGYSTTMISRVLNDYPYVDEKKRKEILKVIEATNYRPNSIARNLSLGKTSNIGVIVPYIHIPYFEQLISGILEEAFLYNYKVTLLPTNYDKLTELNYLEEFSTKLYDGLIITSKANNFKKILEYQQYGPIVFCDALQDNNVASVYINRKKAFFDILSYFNEHQVTKIGITTGRDEHISNSTKLLLKLATTYLSDFDSSYVFGNCMNYKDGYNAAKYFYEKNPVQGIITNGDEVSTGMHEFYKDKEFFPLLIGQDNLLISQLLNISTIDYHLIECGRQAFSLFIENKKETIQIEPTFIIRDK</sequence>